<dbReference type="RefSeq" id="WP_093916244.1">
    <property type="nucleotide sequence ID" value="NZ_FPAJ01000003.1"/>
</dbReference>
<sequence length="234" mass="24475">MSLPVLIMTRPALDSRRFVAGIKPDLRAKLSILISPLLQIVPTGADLDMARHRGVIFTSANGVAYAPPGDGRPAYCVGERTAQVARAHGWSAVASGQNAEELIKEVIKTKPPGPLIHISGVHQRGDVAARLSEAGIQTEAIAVYDQQLLPLSPDAQQALSSGLPCIIPVFSPRTAAHLASFCTKADSLIIVALSDAVAQPLADCGAGKLIVADEPSSACVYDALETALDWATLS</sequence>
<dbReference type="CDD" id="cd06578">
    <property type="entry name" value="HemD"/>
    <property type="match status" value="1"/>
</dbReference>
<keyword evidence="3" id="KW-1185">Reference proteome</keyword>
<reference evidence="3" key="1">
    <citation type="submission" date="2016-10" db="EMBL/GenBank/DDBJ databases">
        <authorList>
            <person name="Varghese N."/>
            <person name="Submissions S."/>
        </authorList>
    </citation>
    <scope>NUCLEOTIDE SEQUENCE [LARGE SCALE GENOMIC DNA]</scope>
    <source>
        <strain evidence="3">DSM 23422</strain>
    </source>
</reference>
<dbReference type="GO" id="GO:0033014">
    <property type="term" value="P:tetrapyrrole biosynthetic process"/>
    <property type="evidence" value="ECO:0007669"/>
    <property type="project" value="InterPro"/>
</dbReference>
<proteinExistence type="predicted"/>
<dbReference type="STRING" id="394264.SAMN04488040_2019"/>
<dbReference type="Proteomes" id="UP000199239">
    <property type="component" value="Unassembled WGS sequence"/>
</dbReference>
<accession>A0A1I6T3N6</accession>
<evidence type="ECO:0000259" key="1">
    <source>
        <dbReference type="Pfam" id="PF02602"/>
    </source>
</evidence>
<organism evidence="2 3">
    <name type="scientific">Sulfitobacter marinus</name>
    <dbReference type="NCBI Taxonomy" id="394264"/>
    <lineage>
        <taxon>Bacteria</taxon>
        <taxon>Pseudomonadati</taxon>
        <taxon>Pseudomonadota</taxon>
        <taxon>Alphaproteobacteria</taxon>
        <taxon>Rhodobacterales</taxon>
        <taxon>Roseobacteraceae</taxon>
        <taxon>Sulfitobacter</taxon>
    </lineage>
</organism>
<dbReference type="InterPro" id="IPR036108">
    <property type="entry name" value="4pyrrol_syn_uPrphyn_synt_sf"/>
</dbReference>
<dbReference type="SUPFAM" id="SSF69618">
    <property type="entry name" value="HemD-like"/>
    <property type="match status" value="1"/>
</dbReference>
<dbReference type="GO" id="GO:0004852">
    <property type="term" value="F:uroporphyrinogen-III synthase activity"/>
    <property type="evidence" value="ECO:0007669"/>
    <property type="project" value="InterPro"/>
</dbReference>
<name>A0A1I6T3N6_9RHOB</name>
<dbReference type="EMBL" id="FPAJ01000003">
    <property type="protein sequence ID" value="SFS83648.1"/>
    <property type="molecule type" value="Genomic_DNA"/>
</dbReference>
<evidence type="ECO:0000313" key="2">
    <source>
        <dbReference type="EMBL" id="SFS83648.1"/>
    </source>
</evidence>
<feature type="domain" description="Tetrapyrrole biosynthesis uroporphyrinogen III synthase" evidence="1">
    <location>
        <begin position="32"/>
        <end position="216"/>
    </location>
</feature>
<protein>
    <submittedName>
        <fullName evidence="2">Uroporphyrinogen-III synthase</fullName>
    </submittedName>
</protein>
<dbReference type="InterPro" id="IPR003754">
    <property type="entry name" value="4pyrrol_synth_uPrphyn_synth"/>
</dbReference>
<dbReference type="AlphaFoldDB" id="A0A1I6T3N6"/>
<evidence type="ECO:0000313" key="3">
    <source>
        <dbReference type="Proteomes" id="UP000199239"/>
    </source>
</evidence>
<dbReference type="Gene3D" id="3.40.50.10090">
    <property type="match status" value="2"/>
</dbReference>
<dbReference type="Pfam" id="PF02602">
    <property type="entry name" value="HEM4"/>
    <property type="match status" value="1"/>
</dbReference>
<dbReference type="OrthoDB" id="7204250at2"/>
<gene>
    <name evidence="2" type="ORF">SAMN04488040_2019</name>
</gene>